<accession>A0A640VSM9</accession>
<keyword evidence="2" id="KW-0238">DNA-binding</keyword>
<evidence type="ECO:0000256" key="2">
    <source>
        <dbReference type="ARBA" id="ARBA00023125"/>
    </source>
</evidence>
<dbReference type="InterPro" id="IPR014757">
    <property type="entry name" value="Tscrpt_reg_IclR_C"/>
</dbReference>
<proteinExistence type="predicted"/>
<dbReference type="SUPFAM" id="SSF46785">
    <property type="entry name" value="Winged helix' DNA-binding domain"/>
    <property type="match status" value="1"/>
</dbReference>
<dbReference type="PROSITE" id="PS51078">
    <property type="entry name" value="ICLR_ED"/>
    <property type="match status" value="1"/>
</dbReference>
<evidence type="ECO:0000259" key="4">
    <source>
        <dbReference type="PROSITE" id="PS51077"/>
    </source>
</evidence>
<dbReference type="PANTHER" id="PTHR30136:SF24">
    <property type="entry name" value="HTH-TYPE TRANSCRIPTIONAL REPRESSOR ALLR"/>
    <property type="match status" value="1"/>
</dbReference>
<evidence type="ECO:0000256" key="3">
    <source>
        <dbReference type="ARBA" id="ARBA00023163"/>
    </source>
</evidence>
<comment type="caution">
    <text evidence="6">The sequence shown here is derived from an EMBL/GenBank/DDBJ whole genome shotgun (WGS) entry which is preliminary data.</text>
</comment>
<sequence>MPDDLADQQQGQIPTNLRLLVLLEEVAKAGVPVTPTALKDTLNLPKPTLHRLFNTAEAEGFLQRDIDGRSYGPGPRLRQLSMHTASAQRIRTVRLTILRSVAEKIGETCNIATPDRDGMTYLDRVETHWPLRIQLPVGTQVPFYCTASGKMYLSSLRSAYFDRYLSAATFESHAPHTITDKAALKAEIEATRKRGYSTDNQEFMEDMVAIAVPILDDRKRLVSTLSVHTPLQRHDLASLSRHIDTLRGAADELSALINS</sequence>
<dbReference type="GO" id="GO:0003677">
    <property type="term" value="F:DNA binding"/>
    <property type="evidence" value="ECO:0007669"/>
    <property type="project" value="UniProtKB-KW"/>
</dbReference>
<evidence type="ECO:0000313" key="7">
    <source>
        <dbReference type="Proteomes" id="UP000436522"/>
    </source>
</evidence>
<dbReference type="Gene3D" id="3.30.450.40">
    <property type="match status" value="1"/>
</dbReference>
<keyword evidence="7" id="KW-1185">Reference proteome</keyword>
<organism evidence="6 7">
    <name type="scientific">Roseobacter cerasinus</name>
    <dbReference type="NCBI Taxonomy" id="2602289"/>
    <lineage>
        <taxon>Bacteria</taxon>
        <taxon>Pseudomonadati</taxon>
        <taxon>Pseudomonadota</taxon>
        <taxon>Alphaproteobacteria</taxon>
        <taxon>Rhodobacterales</taxon>
        <taxon>Roseobacteraceae</taxon>
        <taxon>Roseobacter</taxon>
    </lineage>
</organism>
<dbReference type="Proteomes" id="UP000436522">
    <property type="component" value="Unassembled WGS sequence"/>
</dbReference>
<dbReference type="Pfam" id="PF09339">
    <property type="entry name" value="HTH_IclR"/>
    <property type="match status" value="1"/>
</dbReference>
<dbReference type="EMBL" id="BLIV01000004">
    <property type="protein sequence ID" value="GFE50807.1"/>
    <property type="molecule type" value="Genomic_DNA"/>
</dbReference>
<dbReference type="PROSITE" id="PS51077">
    <property type="entry name" value="HTH_ICLR"/>
    <property type="match status" value="1"/>
</dbReference>
<keyword evidence="1" id="KW-0805">Transcription regulation</keyword>
<dbReference type="InterPro" id="IPR005471">
    <property type="entry name" value="Tscrpt_reg_IclR_N"/>
</dbReference>
<dbReference type="Gene3D" id="1.10.10.10">
    <property type="entry name" value="Winged helix-like DNA-binding domain superfamily/Winged helix DNA-binding domain"/>
    <property type="match status" value="1"/>
</dbReference>
<dbReference type="Pfam" id="PF01614">
    <property type="entry name" value="IclR_C"/>
    <property type="match status" value="1"/>
</dbReference>
<dbReference type="GO" id="GO:0003700">
    <property type="term" value="F:DNA-binding transcription factor activity"/>
    <property type="evidence" value="ECO:0007669"/>
    <property type="project" value="TreeGrafter"/>
</dbReference>
<gene>
    <name evidence="6" type="ORF">So717_25600</name>
</gene>
<keyword evidence="3" id="KW-0804">Transcription</keyword>
<name>A0A640VSM9_9RHOB</name>
<dbReference type="InterPro" id="IPR036390">
    <property type="entry name" value="WH_DNA-bd_sf"/>
</dbReference>
<dbReference type="InterPro" id="IPR050707">
    <property type="entry name" value="HTH_MetabolicPath_Reg"/>
</dbReference>
<dbReference type="SUPFAM" id="SSF55781">
    <property type="entry name" value="GAF domain-like"/>
    <property type="match status" value="1"/>
</dbReference>
<evidence type="ECO:0000256" key="1">
    <source>
        <dbReference type="ARBA" id="ARBA00023015"/>
    </source>
</evidence>
<dbReference type="OrthoDB" id="6057486at2"/>
<feature type="domain" description="IclR-ED" evidence="5">
    <location>
        <begin position="76"/>
        <end position="259"/>
    </location>
</feature>
<evidence type="ECO:0000259" key="5">
    <source>
        <dbReference type="PROSITE" id="PS51078"/>
    </source>
</evidence>
<dbReference type="GO" id="GO:0045892">
    <property type="term" value="P:negative regulation of DNA-templated transcription"/>
    <property type="evidence" value="ECO:0007669"/>
    <property type="project" value="TreeGrafter"/>
</dbReference>
<feature type="domain" description="HTH iclR-type" evidence="4">
    <location>
        <begin position="13"/>
        <end position="75"/>
    </location>
</feature>
<dbReference type="InterPro" id="IPR029016">
    <property type="entry name" value="GAF-like_dom_sf"/>
</dbReference>
<dbReference type="InterPro" id="IPR036388">
    <property type="entry name" value="WH-like_DNA-bd_sf"/>
</dbReference>
<dbReference type="PANTHER" id="PTHR30136">
    <property type="entry name" value="HELIX-TURN-HELIX TRANSCRIPTIONAL REGULATOR, ICLR FAMILY"/>
    <property type="match status" value="1"/>
</dbReference>
<dbReference type="SMART" id="SM00346">
    <property type="entry name" value="HTH_ICLR"/>
    <property type="match status" value="1"/>
</dbReference>
<protein>
    <submittedName>
        <fullName evidence="6">IclR family transcriptional regulator</fullName>
    </submittedName>
</protein>
<dbReference type="RefSeq" id="WP_159977893.1">
    <property type="nucleotide sequence ID" value="NZ_BLIV01000004.1"/>
</dbReference>
<dbReference type="AlphaFoldDB" id="A0A640VSM9"/>
<reference evidence="6 7" key="1">
    <citation type="submission" date="2019-12" db="EMBL/GenBank/DDBJ databases">
        <title>Roseobacter cerasinus sp. nov., isolated from seawater around aquaculture.</title>
        <authorList>
            <person name="Muramatsu S."/>
            <person name="Takabe Y."/>
            <person name="Mori K."/>
            <person name="Takaichi S."/>
            <person name="Hanada S."/>
        </authorList>
    </citation>
    <scope>NUCLEOTIDE SEQUENCE [LARGE SCALE GENOMIC DNA]</scope>
    <source>
        <strain evidence="6 7">AI77</strain>
    </source>
</reference>
<evidence type="ECO:0000313" key="6">
    <source>
        <dbReference type="EMBL" id="GFE50807.1"/>
    </source>
</evidence>